<dbReference type="Proteomes" id="UP000264800">
    <property type="component" value="Unplaced"/>
</dbReference>
<dbReference type="Pfam" id="PF00045">
    <property type="entry name" value="Hemopexin"/>
    <property type="match status" value="3"/>
</dbReference>
<dbReference type="GO" id="GO:0007160">
    <property type="term" value="P:cell-matrix adhesion"/>
    <property type="evidence" value="ECO:0007669"/>
    <property type="project" value="TreeGrafter"/>
</dbReference>
<evidence type="ECO:0000313" key="12">
    <source>
        <dbReference type="Proteomes" id="UP000264800"/>
    </source>
</evidence>
<feature type="chain" id="PRO_5018685242" evidence="9">
    <location>
        <begin position="16"/>
        <end position="525"/>
    </location>
</feature>
<dbReference type="SUPFAM" id="SSF90188">
    <property type="entry name" value="Somatomedin B domain"/>
    <property type="match status" value="1"/>
</dbReference>
<dbReference type="Ensembl" id="ENSKMAT00000022133.1">
    <property type="protein sequence ID" value="ENSKMAP00000021852.1"/>
    <property type="gene ID" value="ENSKMAG00000016233.1"/>
</dbReference>
<sequence length="525" mass="60255">MRLLIVLLLALLSEAANDSCLGRCENGFDSQRQCQCDSMCKYYTSCCSDYAAACVRTARGDMFEYAEDDYDLLASPGPSVATPSQPPVPDSSRSLRPPPDIGLHTTGPPRPDNPRVTPESSTAPPERKLSAATRAPRGHETAEAVTVPVTSAPDPDAEVCSGRSFNSFMQLRNGSVYAFRGEYFFELGQNSVLPGSPKLIQDVWGIAGPIDAAFTRINCQGMTYIFKGDKYWRFNNGALDDGYPRNISIGFEMIPDHVDGAFALPAHTHHGKERAYFFKGNQYYMYEFLHQPSHGECTAMSERAQSTLFRRYTDLYYSNYERFFAELFPDMPQHRETKHRFINGDWRGLESPVDAAMASRIYVAPWRSGRRSDYQQWGQQNGRQRGRRRWNRSWGSADEYGMNMGRGFAERGMEMGLRLAERRMEMEERLRQGWDRRRDQDQDQDRDQTRRWDRYNQNNRGNYDSRSNWFNQRDTPIQSVYFFKGDKYSRVDLRTKTVDPAVPPYPRSIAKYWLGCSNPPGAEKK</sequence>
<dbReference type="InterPro" id="IPR000585">
    <property type="entry name" value="Hemopexin-like_dom"/>
</dbReference>
<feature type="domain" description="SMB" evidence="10">
    <location>
        <begin position="16"/>
        <end position="58"/>
    </location>
</feature>
<feature type="region of interest" description="Disordered" evidence="8">
    <location>
        <begin position="74"/>
        <end position="144"/>
    </location>
</feature>
<dbReference type="SMART" id="SM00120">
    <property type="entry name" value="HX"/>
    <property type="match status" value="4"/>
</dbReference>
<dbReference type="KEGG" id="kmr:108246043"/>
<dbReference type="PROSITE" id="PS51642">
    <property type="entry name" value="HEMOPEXIN_2"/>
    <property type="match status" value="3"/>
</dbReference>
<dbReference type="OrthoDB" id="9898692at2759"/>
<dbReference type="AlphaFoldDB" id="A0A3Q3GDJ4"/>
<keyword evidence="5" id="KW-1015">Disulfide bond</keyword>
<evidence type="ECO:0000256" key="3">
    <source>
        <dbReference type="ARBA" id="ARBA00022729"/>
    </source>
</evidence>
<dbReference type="GeneID" id="108246043"/>
<organism evidence="11 12">
    <name type="scientific">Kryptolebias marmoratus</name>
    <name type="common">Mangrove killifish</name>
    <name type="synonym">Rivulus marmoratus</name>
    <dbReference type="NCBI Taxonomy" id="37003"/>
    <lineage>
        <taxon>Eukaryota</taxon>
        <taxon>Metazoa</taxon>
        <taxon>Chordata</taxon>
        <taxon>Craniata</taxon>
        <taxon>Vertebrata</taxon>
        <taxon>Euteleostomi</taxon>
        <taxon>Actinopterygii</taxon>
        <taxon>Neopterygii</taxon>
        <taxon>Teleostei</taxon>
        <taxon>Neoteleostei</taxon>
        <taxon>Acanthomorphata</taxon>
        <taxon>Ovalentaria</taxon>
        <taxon>Atherinomorphae</taxon>
        <taxon>Cyprinodontiformes</taxon>
        <taxon>Rivulidae</taxon>
        <taxon>Kryptolebias</taxon>
    </lineage>
</organism>
<dbReference type="GO" id="GO:0005178">
    <property type="term" value="F:integrin binding"/>
    <property type="evidence" value="ECO:0007669"/>
    <property type="project" value="TreeGrafter"/>
</dbReference>
<protein>
    <submittedName>
        <fullName evidence="11">Vitronectin a</fullName>
    </submittedName>
</protein>
<dbReference type="SUPFAM" id="SSF50923">
    <property type="entry name" value="Hemopexin-like domain"/>
    <property type="match status" value="2"/>
</dbReference>
<dbReference type="GO" id="GO:0050840">
    <property type="term" value="F:extracellular matrix binding"/>
    <property type="evidence" value="ECO:0007669"/>
    <property type="project" value="TreeGrafter"/>
</dbReference>
<dbReference type="InterPro" id="IPR001212">
    <property type="entry name" value="Somatomedin_B_dom"/>
</dbReference>
<dbReference type="STRING" id="37003.ENSKMAP00000021852"/>
<feature type="compositionally biased region" description="Polar residues" evidence="8">
    <location>
        <begin position="455"/>
        <end position="469"/>
    </location>
</feature>
<feature type="signal peptide" evidence="9">
    <location>
        <begin position="1"/>
        <end position="15"/>
    </location>
</feature>
<dbReference type="SMART" id="SM00201">
    <property type="entry name" value="SO"/>
    <property type="match status" value="1"/>
</dbReference>
<evidence type="ECO:0000256" key="9">
    <source>
        <dbReference type="SAM" id="SignalP"/>
    </source>
</evidence>
<evidence type="ECO:0000256" key="5">
    <source>
        <dbReference type="ARBA" id="ARBA00023157"/>
    </source>
</evidence>
<feature type="compositionally biased region" description="Basic and acidic residues" evidence="8">
    <location>
        <begin position="435"/>
        <end position="454"/>
    </location>
</feature>
<dbReference type="PRINTS" id="PR00022">
    <property type="entry name" value="SOMATOMEDINB"/>
</dbReference>
<keyword evidence="4" id="KW-0677">Repeat</keyword>
<dbReference type="GO" id="GO:0005615">
    <property type="term" value="C:extracellular space"/>
    <property type="evidence" value="ECO:0007669"/>
    <property type="project" value="TreeGrafter"/>
</dbReference>
<reference evidence="11" key="1">
    <citation type="submission" date="2025-08" db="UniProtKB">
        <authorList>
            <consortium name="Ensembl"/>
        </authorList>
    </citation>
    <scope>IDENTIFICATION</scope>
</reference>
<dbReference type="InterPro" id="IPR036375">
    <property type="entry name" value="Hemopexin-like_dom_sf"/>
</dbReference>
<dbReference type="PANTHER" id="PTHR22917:SF7">
    <property type="entry name" value="VITRONECTIN A"/>
    <property type="match status" value="1"/>
</dbReference>
<dbReference type="GO" id="GO:0030247">
    <property type="term" value="F:polysaccharide binding"/>
    <property type="evidence" value="ECO:0007669"/>
    <property type="project" value="InterPro"/>
</dbReference>
<evidence type="ECO:0000259" key="10">
    <source>
        <dbReference type="PROSITE" id="PS50958"/>
    </source>
</evidence>
<dbReference type="Gene3D" id="2.110.10.10">
    <property type="entry name" value="Hemopexin-like domain"/>
    <property type="match status" value="2"/>
</dbReference>
<evidence type="ECO:0000256" key="7">
    <source>
        <dbReference type="PROSITE-ProRule" id="PRU01011"/>
    </source>
</evidence>
<proteinExistence type="predicted"/>
<keyword evidence="6" id="KW-0325">Glycoprotein</keyword>
<dbReference type="GO" id="GO:0005044">
    <property type="term" value="F:scavenger receptor activity"/>
    <property type="evidence" value="ECO:0007669"/>
    <property type="project" value="InterPro"/>
</dbReference>
<evidence type="ECO:0000256" key="1">
    <source>
        <dbReference type="ARBA" id="ARBA00004613"/>
    </source>
</evidence>
<evidence type="ECO:0000256" key="8">
    <source>
        <dbReference type="SAM" id="MobiDB-lite"/>
    </source>
</evidence>
<dbReference type="PANTHER" id="PTHR22917">
    <property type="entry name" value="HEMOPEXIN DOMAIN-CONTAINING PROTEIN"/>
    <property type="match status" value="1"/>
</dbReference>
<evidence type="ECO:0000256" key="6">
    <source>
        <dbReference type="ARBA" id="ARBA00023180"/>
    </source>
</evidence>
<dbReference type="InterPro" id="IPR036024">
    <property type="entry name" value="Somatomedin_B-like_dom_sf"/>
</dbReference>
<dbReference type="InterPro" id="IPR051298">
    <property type="entry name" value="Heme_transport/Cell_adhesion"/>
</dbReference>
<dbReference type="CTD" id="553699"/>
<dbReference type="GO" id="GO:0033627">
    <property type="term" value="P:cell adhesion mediated by integrin"/>
    <property type="evidence" value="ECO:0007669"/>
    <property type="project" value="TreeGrafter"/>
</dbReference>
<evidence type="ECO:0000256" key="4">
    <source>
        <dbReference type="ARBA" id="ARBA00022737"/>
    </source>
</evidence>
<dbReference type="CDD" id="cd00094">
    <property type="entry name" value="HX"/>
    <property type="match status" value="1"/>
</dbReference>
<accession>A0A3Q3GDJ4</accession>
<comment type="subcellular location">
    <subcellularLocation>
        <location evidence="1">Secreted</location>
    </subcellularLocation>
</comment>
<keyword evidence="3 9" id="KW-0732">Signal</keyword>
<feature type="region of interest" description="Disordered" evidence="8">
    <location>
        <begin position="435"/>
        <end position="469"/>
    </location>
</feature>
<evidence type="ECO:0000313" key="11">
    <source>
        <dbReference type="Ensembl" id="ENSKMAP00000021852.1"/>
    </source>
</evidence>
<feature type="repeat" description="Hemopexin" evidence="7">
    <location>
        <begin position="464"/>
        <end position="516"/>
    </location>
</feature>
<dbReference type="PROSITE" id="PS00524">
    <property type="entry name" value="SMB_1"/>
    <property type="match status" value="1"/>
</dbReference>
<dbReference type="InterPro" id="IPR020436">
    <property type="entry name" value="SMB_chordata"/>
</dbReference>
<dbReference type="GO" id="GO:0006955">
    <property type="term" value="P:immune response"/>
    <property type="evidence" value="ECO:0007669"/>
    <property type="project" value="InterPro"/>
</dbReference>
<name>A0A3Q3GDJ4_KRYMA</name>
<keyword evidence="12" id="KW-1185">Reference proteome</keyword>
<dbReference type="RefSeq" id="XP_017288869.1">
    <property type="nucleotide sequence ID" value="XM_017433380.3"/>
</dbReference>
<evidence type="ECO:0000256" key="2">
    <source>
        <dbReference type="ARBA" id="ARBA00022525"/>
    </source>
</evidence>
<dbReference type="Pfam" id="PF01033">
    <property type="entry name" value="Somatomedin_B"/>
    <property type="match status" value="1"/>
</dbReference>
<reference evidence="11" key="2">
    <citation type="submission" date="2025-09" db="UniProtKB">
        <authorList>
            <consortium name="Ensembl"/>
        </authorList>
    </citation>
    <scope>IDENTIFICATION</scope>
</reference>
<feature type="repeat" description="Hemopexin" evidence="7">
    <location>
        <begin position="207"/>
        <end position="254"/>
    </location>
</feature>
<dbReference type="GeneTree" id="ENSGT00530000063751"/>
<dbReference type="InterPro" id="IPR018487">
    <property type="entry name" value="Hemopexin-like_repeat"/>
</dbReference>
<dbReference type="Gene3D" id="4.10.410.20">
    <property type="match status" value="1"/>
</dbReference>
<dbReference type="OMA" id="FEHFAMM"/>
<keyword evidence="2" id="KW-0964">Secreted</keyword>
<dbReference type="PROSITE" id="PS50958">
    <property type="entry name" value="SMB_2"/>
    <property type="match status" value="1"/>
</dbReference>
<feature type="repeat" description="Hemopexin" evidence="7">
    <location>
        <begin position="255"/>
        <end position="312"/>
    </location>
</feature>